<evidence type="ECO:0000256" key="1">
    <source>
        <dbReference type="ARBA" id="ARBA00007472"/>
    </source>
</evidence>
<dbReference type="OrthoDB" id="5595506at2759"/>
<evidence type="ECO:0000256" key="12">
    <source>
        <dbReference type="SAM" id="MobiDB-lite"/>
    </source>
</evidence>
<keyword evidence="6 11" id="KW-0175">Coiled coil</keyword>
<dbReference type="PANTHER" id="PTHR31961">
    <property type="entry name" value="SENSITIVE TO HIGH EXPRESSION PROTEIN 9, MITOCHONDRIAL"/>
    <property type="match status" value="1"/>
</dbReference>
<dbReference type="Pfam" id="PF05546">
    <property type="entry name" value="She9_MDM33"/>
    <property type="match status" value="1"/>
</dbReference>
<keyword evidence="14" id="KW-1185">Reference proteome</keyword>
<comment type="similarity">
    <text evidence="1 10">Belongs to the SHE9 family.</text>
</comment>
<protein>
    <recommendedName>
        <fullName evidence="10">Sensitive to high expression protein 9, mitochondrial</fullName>
    </recommendedName>
</protein>
<dbReference type="AlphaFoldDB" id="A0A9P1M7A5"/>
<proteinExistence type="inferred from homology"/>
<evidence type="ECO:0000256" key="4">
    <source>
        <dbReference type="ARBA" id="ARBA00022946"/>
    </source>
</evidence>
<evidence type="ECO:0000256" key="6">
    <source>
        <dbReference type="ARBA" id="ARBA00023054"/>
    </source>
</evidence>
<dbReference type="EMBL" id="CALLCH030000001">
    <property type="protein sequence ID" value="CAI4210923.1"/>
    <property type="molecule type" value="Genomic_DNA"/>
</dbReference>
<accession>A0A9P1M7A5</accession>
<keyword evidence="4 10" id="KW-0809">Transit peptide</keyword>
<evidence type="ECO:0000256" key="11">
    <source>
        <dbReference type="SAM" id="Coils"/>
    </source>
</evidence>
<dbReference type="Proteomes" id="UP000838763">
    <property type="component" value="Unassembled WGS sequence"/>
</dbReference>
<evidence type="ECO:0000313" key="14">
    <source>
        <dbReference type="Proteomes" id="UP000838763"/>
    </source>
</evidence>
<reference evidence="13" key="1">
    <citation type="submission" date="2022-11" db="EMBL/GenBank/DDBJ databases">
        <authorList>
            <person name="Scott C."/>
            <person name="Bruce N."/>
        </authorList>
    </citation>
    <scope>NUCLEOTIDE SEQUENCE</scope>
</reference>
<name>A0A9P1M7A5_9PEZI</name>
<keyword evidence="3 10" id="KW-0999">Mitochondrion inner membrane</keyword>
<dbReference type="InterPro" id="IPR008839">
    <property type="entry name" value="MDM33_fungi"/>
</dbReference>
<feature type="compositionally biased region" description="Low complexity" evidence="12">
    <location>
        <begin position="69"/>
        <end position="106"/>
    </location>
</feature>
<evidence type="ECO:0000256" key="9">
    <source>
        <dbReference type="ARBA" id="ARBA00024807"/>
    </source>
</evidence>
<organism evidence="13 14">
    <name type="scientific">Parascedosporium putredinis</name>
    <dbReference type="NCBI Taxonomy" id="1442378"/>
    <lineage>
        <taxon>Eukaryota</taxon>
        <taxon>Fungi</taxon>
        <taxon>Dikarya</taxon>
        <taxon>Ascomycota</taxon>
        <taxon>Pezizomycotina</taxon>
        <taxon>Sordariomycetes</taxon>
        <taxon>Hypocreomycetidae</taxon>
        <taxon>Microascales</taxon>
        <taxon>Microascaceae</taxon>
        <taxon>Parascedosporium</taxon>
    </lineage>
</organism>
<gene>
    <name evidence="13" type="ORF">PPNO1_LOCUS720</name>
</gene>
<dbReference type="PANTHER" id="PTHR31961:SF3">
    <property type="entry name" value="SENSITIVE TO HIGH EXPRESSION PROTEIN 9, MITOCHONDRIAL"/>
    <property type="match status" value="1"/>
</dbReference>
<evidence type="ECO:0000256" key="10">
    <source>
        <dbReference type="RuleBase" id="RU364128"/>
    </source>
</evidence>
<comment type="subcellular location">
    <subcellularLocation>
        <location evidence="10">Mitochondrion inner membrane</location>
        <topology evidence="10">Multi-pass membrane protein</topology>
    </subcellularLocation>
</comment>
<comment type="subunit">
    <text evidence="10">Homooligomer.</text>
</comment>
<keyword evidence="8" id="KW-0472">Membrane</keyword>
<evidence type="ECO:0000256" key="2">
    <source>
        <dbReference type="ARBA" id="ARBA00022692"/>
    </source>
</evidence>
<keyword evidence="7 10" id="KW-0496">Mitochondrion</keyword>
<feature type="region of interest" description="Disordered" evidence="12">
    <location>
        <begin position="57"/>
        <end position="133"/>
    </location>
</feature>
<evidence type="ECO:0000256" key="5">
    <source>
        <dbReference type="ARBA" id="ARBA00022989"/>
    </source>
</evidence>
<evidence type="ECO:0000256" key="8">
    <source>
        <dbReference type="ARBA" id="ARBA00023136"/>
    </source>
</evidence>
<evidence type="ECO:0000313" key="13">
    <source>
        <dbReference type="EMBL" id="CAI4210923.1"/>
    </source>
</evidence>
<evidence type="ECO:0000256" key="7">
    <source>
        <dbReference type="ARBA" id="ARBA00023128"/>
    </source>
</evidence>
<dbReference type="GO" id="GO:0007007">
    <property type="term" value="P:inner mitochondrial membrane organization"/>
    <property type="evidence" value="ECO:0007669"/>
    <property type="project" value="TreeGrafter"/>
</dbReference>
<comment type="function">
    <text evidence="9">Required for the maintenance of the structure of the mitochondrial inner membrane. Involved in mitochondrial morphology. Causes growth arrest when highly overexpressed.</text>
</comment>
<keyword evidence="5" id="KW-1133">Transmembrane helix</keyword>
<evidence type="ECO:0000256" key="3">
    <source>
        <dbReference type="ARBA" id="ARBA00022792"/>
    </source>
</evidence>
<sequence>MAASIFRPLRTVIEPMRFPARTAFTSPHLRLSQNTWRPSSLGPGVPASRAQRSIFSARGYSTTPPDRPSTTNQTSSSSPEPKPSEPSSSSPTSSNAEPPQPESASPAKEESPPPPKSSPRLPDSCGELPSAADSRRSKLAARFSAFMDNLQDRYVDGLQAFNSITGYSAIEAITANNASLEKSLGEARTNMRDARERYQDTSSRQVQTQRDMATLLARKASWMQSDKNQFAELLDLDYKLEREVGDAAKAVAEAEGKEQSLLSEWVTGMSRQYYEHQVYSDRIRRASTWGTWGLMGVNVLLFLTLQFVAEPWKRGRLLNSMEEREVKLLDTVDGRIDECFSQLRGDLRESLDTLKATVVGVGHGPATAAAPDSASVLAPAVASAADEEVAGAVTATWTDMLRDPRLLSGPIGRAYEAVRAELRVKDVVVIGLQGAILVLLMKN</sequence>
<dbReference type="GO" id="GO:0005743">
    <property type="term" value="C:mitochondrial inner membrane"/>
    <property type="evidence" value="ECO:0007669"/>
    <property type="project" value="UniProtKB-SubCell"/>
</dbReference>
<feature type="coiled-coil region" evidence="11">
    <location>
        <begin position="170"/>
        <end position="204"/>
    </location>
</feature>
<keyword evidence="2" id="KW-0812">Transmembrane</keyword>
<comment type="caution">
    <text evidence="13">The sequence shown here is derived from an EMBL/GenBank/DDBJ whole genome shotgun (WGS) entry which is preliminary data.</text>
</comment>